<dbReference type="OrthoDB" id="9757977at2"/>
<dbReference type="Gene3D" id="3.20.110.20">
    <property type="match status" value="1"/>
</dbReference>
<proteinExistence type="inferred from homology"/>
<dbReference type="InterPro" id="IPR021923">
    <property type="entry name" value="DUF3536"/>
</dbReference>
<dbReference type="GO" id="GO:0016787">
    <property type="term" value="F:hydrolase activity"/>
    <property type="evidence" value="ECO:0007669"/>
    <property type="project" value="UniProtKB-KW"/>
</dbReference>
<dbReference type="RefSeq" id="WP_087862296.1">
    <property type="nucleotide sequence ID" value="NZ_LT859958.1"/>
</dbReference>
<comment type="similarity">
    <text evidence="1">Belongs to the glycosyl hydrolase 57 family.</text>
</comment>
<dbReference type="Pfam" id="PF03065">
    <property type="entry name" value="Glyco_hydro_57"/>
    <property type="match status" value="1"/>
</dbReference>
<organism evidence="4 5">
    <name type="scientific">Candidatus Brevifilum fermentans</name>
    <dbReference type="NCBI Taxonomy" id="1986204"/>
    <lineage>
        <taxon>Bacteria</taxon>
        <taxon>Bacillati</taxon>
        <taxon>Chloroflexota</taxon>
        <taxon>Anaerolineae</taxon>
        <taxon>Anaerolineales</taxon>
        <taxon>Anaerolineaceae</taxon>
        <taxon>Candidatus Brevifilum</taxon>
    </lineage>
</organism>
<evidence type="ECO:0000256" key="2">
    <source>
        <dbReference type="ARBA" id="ARBA00023277"/>
    </source>
</evidence>
<feature type="domain" description="Glycoside hydrolase family 57 N-terminal" evidence="3">
    <location>
        <begin position="56"/>
        <end position="274"/>
    </location>
</feature>
<gene>
    <name evidence="4" type="ORF">CFX1CAM_1389</name>
</gene>
<reference evidence="5" key="1">
    <citation type="submission" date="2017-05" db="EMBL/GenBank/DDBJ databases">
        <authorList>
            <person name="Kirkegaard R."/>
            <person name="Mcilroy J S."/>
        </authorList>
    </citation>
    <scope>NUCLEOTIDE SEQUENCE [LARGE SCALE GENOMIC DNA]</scope>
</reference>
<name>A0A1Y6K4C0_9CHLR</name>
<dbReference type="KEGG" id="abat:CFX1CAM_1389"/>
<keyword evidence="2" id="KW-0119">Carbohydrate metabolism</keyword>
<dbReference type="GO" id="GO:0005975">
    <property type="term" value="P:carbohydrate metabolic process"/>
    <property type="evidence" value="ECO:0007669"/>
    <property type="project" value="InterPro"/>
</dbReference>
<dbReference type="PANTHER" id="PTHR36306">
    <property type="entry name" value="ALPHA-AMYLASE-RELATED-RELATED"/>
    <property type="match status" value="1"/>
</dbReference>
<dbReference type="InterPro" id="IPR052046">
    <property type="entry name" value="GH57_Enzymes"/>
</dbReference>
<keyword evidence="5" id="KW-1185">Reference proteome</keyword>
<accession>A0A1Y6K4C0</accession>
<dbReference type="EMBL" id="LT859958">
    <property type="protein sequence ID" value="SMX54454.1"/>
    <property type="molecule type" value="Genomic_DNA"/>
</dbReference>
<evidence type="ECO:0000256" key="1">
    <source>
        <dbReference type="ARBA" id="ARBA00006821"/>
    </source>
</evidence>
<protein>
    <submittedName>
        <fullName evidence="4">Glycosyl hydrolase family</fullName>
    </submittedName>
</protein>
<keyword evidence="4" id="KW-0378">Hydrolase</keyword>
<dbReference type="InterPro" id="IPR004300">
    <property type="entry name" value="Glyco_hydro_57_N"/>
</dbReference>
<evidence type="ECO:0000313" key="5">
    <source>
        <dbReference type="Proteomes" id="UP000195514"/>
    </source>
</evidence>
<dbReference type="PANTHER" id="PTHR36306:SF3">
    <property type="entry name" value="GLYCOSIDE HYDROLASE FAMILY 57"/>
    <property type="match status" value="1"/>
</dbReference>
<evidence type="ECO:0000259" key="3">
    <source>
        <dbReference type="Pfam" id="PF03065"/>
    </source>
</evidence>
<evidence type="ECO:0000313" key="4">
    <source>
        <dbReference type="EMBL" id="SMX54454.1"/>
    </source>
</evidence>
<sequence length="484" mass="55682">MGLNTVCIHGHFYQPPREDPLSGLISDEIGAEPFQNWNERIHAECYQPNATLRNFEKISFNIGPTLFNWMQSYDPDTYQAIIAQERMMFEANGVGNGLAQPYNHVIMPLVNKRDKITQIQWGIADFEYRFGHPPCGMWLPETAVDMETLTLLADHNINFTILAPWQVRLPEGYSTQQPYLVKLPGNREPINVFLYHRDLSTSVSFVSDTTRNADTFMREMISPLFQPTKGETNQMVLIASDGEVYGHHKAFRDKFLSHLLNGALHTQSINLTYPGLWLRDNSPELFVDLVEFTSWSCMHGITRWMGECECSPGANWKTVLRLGLEKIAQDVDHEYETFVSAYTPQVWELRNAYIAVFLGQLSLPELLGRYIQKPLTDDDIIKIGMLLAAQFERQRIFTSCGWFFEHFHRIEPQNNIAYAAQAVWLTEKVTGRELKAKSMACLKKVKDERTGLRGDTVFAERYQRIQDFSEENVSYFNPSSSFST</sequence>
<dbReference type="AlphaFoldDB" id="A0A1Y6K4C0"/>
<dbReference type="Proteomes" id="UP000195514">
    <property type="component" value="Chromosome I"/>
</dbReference>
<dbReference type="InterPro" id="IPR011330">
    <property type="entry name" value="Glyco_hydro/deAcase_b/a-brl"/>
</dbReference>
<dbReference type="SUPFAM" id="SSF88713">
    <property type="entry name" value="Glycoside hydrolase/deacetylase"/>
    <property type="match status" value="1"/>
</dbReference>
<dbReference type="Pfam" id="PF12055">
    <property type="entry name" value="DUF3536"/>
    <property type="match status" value="1"/>
</dbReference>